<reference evidence="11" key="2">
    <citation type="submission" date="2025-08" db="UniProtKB">
        <authorList>
            <consortium name="Ensembl"/>
        </authorList>
    </citation>
    <scope>IDENTIFICATION</scope>
    <source>
        <strain evidence="11">Boxer</strain>
    </source>
</reference>
<keyword evidence="6" id="KW-0539">Nucleus</keyword>
<comment type="subcellular location">
    <subcellularLocation>
        <location evidence="2">Cytoplasm</location>
        <location evidence="2">Cytosol</location>
    </subcellularLocation>
    <subcellularLocation>
        <location evidence="1">Nucleus</location>
    </subcellularLocation>
</comment>
<organism evidence="11 12">
    <name type="scientific">Canis lupus familiaris</name>
    <name type="common">Dog</name>
    <name type="synonym">Canis familiaris</name>
    <dbReference type="NCBI Taxonomy" id="9615"/>
    <lineage>
        <taxon>Eukaryota</taxon>
        <taxon>Metazoa</taxon>
        <taxon>Chordata</taxon>
        <taxon>Craniata</taxon>
        <taxon>Vertebrata</taxon>
        <taxon>Euteleostomi</taxon>
        <taxon>Mammalia</taxon>
        <taxon>Eutheria</taxon>
        <taxon>Laurasiatheria</taxon>
        <taxon>Carnivora</taxon>
        <taxon>Caniformia</taxon>
        <taxon>Canidae</taxon>
        <taxon>Canis</taxon>
    </lineage>
</organism>
<evidence type="ECO:0000256" key="7">
    <source>
        <dbReference type="ARBA" id="ARBA00055414"/>
    </source>
</evidence>
<reference evidence="11" key="1">
    <citation type="submission" date="2020-03" db="EMBL/GenBank/DDBJ databases">
        <title>Long-read based genome assembly of a Labrador retriever dog.</title>
        <authorList>
            <person name="Eory L."/>
            <person name="Zhang W."/>
            <person name="Schoenebeck J."/>
        </authorList>
    </citation>
    <scope>NUCLEOTIDE SEQUENCE [LARGE SCALE GENOMIC DNA]</scope>
    <source>
        <strain evidence="11">Labrador retriever</strain>
    </source>
</reference>
<dbReference type="GO" id="GO:0009314">
    <property type="term" value="P:response to radiation"/>
    <property type="evidence" value="ECO:0007669"/>
    <property type="project" value="UniProtKB-ARBA"/>
</dbReference>
<dbReference type="PANTHER" id="PTHR12900:SF4">
    <property type="entry name" value="CHECKPOINT PROTEIN HUS1"/>
    <property type="match status" value="1"/>
</dbReference>
<dbReference type="GO" id="GO:0000724">
    <property type="term" value="P:double-strand break repair via homologous recombination"/>
    <property type="evidence" value="ECO:0000318"/>
    <property type="project" value="GO_Central"/>
</dbReference>
<evidence type="ECO:0000256" key="8">
    <source>
        <dbReference type="ARBA" id="ARBA00061731"/>
    </source>
</evidence>
<accession>A0A8I3PMT2</accession>
<proteinExistence type="inferred from homology"/>
<feature type="region of interest" description="Disordered" evidence="10">
    <location>
        <begin position="397"/>
        <end position="465"/>
    </location>
</feature>
<dbReference type="GO" id="GO:0033314">
    <property type="term" value="P:mitotic DNA replication checkpoint signaling"/>
    <property type="evidence" value="ECO:0000318"/>
    <property type="project" value="GO_Central"/>
</dbReference>
<feature type="compositionally biased region" description="Low complexity" evidence="10">
    <location>
        <begin position="304"/>
        <end position="317"/>
    </location>
</feature>
<evidence type="ECO:0000256" key="1">
    <source>
        <dbReference type="ARBA" id="ARBA00004123"/>
    </source>
</evidence>
<dbReference type="Proteomes" id="UP000805418">
    <property type="component" value="Chromosome 24"/>
</dbReference>
<dbReference type="GO" id="GO:0006289">
    <property type="term" value="P:nucleotide-excision repair"/>
    <property type="evidence" value="ECO:0000318"/>
    <property type="project" value="GO_Central"/>
</dbReference>
<dbReference type="GO" id="GO:0031573">
    <property type="term" value="P:mitotic intra-S DNA damage checkpoint signaling"/>
    <property type="evidence" value="ECO:0000318"/>
    <property type="project" value="GO_Central"/>
</dbReference>
<evidence type="ECO:0000256" key="3">
    <source>
        <dbReference type="ARBA" id="ARBA00005563"/>
    </source>
</evidence>
<dbReference type="GeneTree" id="ENSGT00390000000706"/>
<evidence type="ECO:0000256" key="9">
    <source>
        <dbReference type="ARBA" id="ARBA00073746"/>
    </source>
</evidence>
<dbReference type="GO" id="GO:0000723">
    <property type="term" value="P:telomere maintenance"/>
    <property type="evidence" value="ECO:0000318"/>
    <property type="project" value="GO_Central"/>
</dbReference>
<dbReference type="Reactome" id="R-CFA-5693607">
    <property type="pathway name" value="Processing of DNA double-strand break ends"/>
</dbReference>
<comment type="subunit">
    <text evidence="8">Component of the toroidal 9-1-1 (RAD9-RAD1-HUS1) complex, composed of RAD9A, RAD1 and HUS1. The 9-1-1 complex associates with LIG1, POLB, FEN1, RAD17, HDAC1, RPA1 and RPA2. The 9-1-1 complex associates with the RAD17-RFC complex. HUS1 interacts with POLB, HDAC1, FEN1, PCNA and RAD9B. HUS1 does not interact with RAD17. Interacts with DNAJC7.</text>
</comment>
<keyword evidence="5" id="KW-0227">DNA damage</keyword>
<dbReference type="Gene3D" id="3.70.10.10">
    <property type="match status" value="1"/>
</dbReference>
<dbReference type="GO" id="GO:0030896">
    <property type="term" value="C:checkpoint clamp complex"/>
    <property type="evidence" value="ECO:0000318"/>
    <property type="project" value="GO_Central"/>
</dbReference>
<dbReference type="FunFam" id="3.70.10.10:FF:000006">
    <property type="entry name" value="Checkpoint protein"/>
    <property type="match status" value="1"/>
</dbReference>
<feature type="compositionally biased region" description="Low complexity" evidence="10">
    <location>
        <begin position="408"/>
        <end position="422"/>
    </location>
</feature>
<dbReference type="GO" id="GO:0035861">
    <property type="term" value="C:site of double-strand break"/>
    <property type="evidence" value="ECO:0000318"/>
    <property type="project" value="GO_Central"/>
</dbReference>
<gene>
    <name evidence="11" type="primary">LOC119877459</name>
</gene>
<keyword evidence="12" id="KW-1185">Reference proteome</keyword>
<comment type="function">
    <text evidence="7">Component of the 9-1-1 cell-cycle checkpoint response complex that plays a major role in DNA repair. The 9-1-1 complex is recruited to DNA lesion upon damage by the RAD17-replication factor C (RFC) clamp loader complex. Acts then as a sliding clamp platform on DNA for several proteins involved in long-patch base excision repair (LP-BER). The 9-1-1 complex stimulates DNA polymerase beta (POLB) activity by increasing its affinity for the 3'-OH end of the primer-template and stabilizes POLB to those sites where LP-BER proceeds; endonuclease FEN1 cleavage activity on substrates with double, nick, or gap flaps of distinct sequences and lengths; and DNA ligase I (LIG1) on long-patch base excision repair substrates. The 9-1-1 complex is necessary for the recruitment of RHNO1 to sites of double-stranded breaks (DSB) occurring during the S phase.</text>
</comment>
<name>A0A8I3PMT2_CANLF</name>
<dbReference type="Ensembl" id="ENSCAFT00845045939.1">
    <property type="protein sequence ID" value="ENSCAFP00845036065.1"/>
    <property type="gene ID" value="ENSCAFG00845026030.1"/>
</dbReference>
<evidence type="ECO:0000256" key="10">
    <source>
        <dbReference type="SAM" id="MobiDB-lite"/>
    </source>
</evidence>
<keyword evidence="4" id="KW-0963">Cytoplasm</keyword>
<evidence type="ECO:0000256" key="2">
    <source>
        <dbReference type="ARBA" id="ARBA00004514"/>
    </source>
</evidence>
<dbReference type="InterPro" id="IPR007150">
    <property type="entry name" value="HUS1/Mec3"/>
</dbReference>
<dbReference type="OrthoDB" id="10063861at2759"/>
<dbReference type="Reactome" id="R-CFA-5685938">
    <property type="pathway name" value="HDR through Single Strand Annealing (SSA)"/>
</dbReference>
<dbReference type="PANTHER" id="PTHR12900">
    <property type="entry name" value="MITOTIC AND DNA DAMAGE CHECKPOINT PROTEIN HUS1"/>
    <property type="match status" value="1"/>
</dbReference>
<reference evidence="11" key="3">
    <citation type="submission" date="2025-09" db="UniProtKB">
        <authorList>
            <consortium name="Ensembl"/>
        </authorList>
    </citation>
    <scope>IDENTIFICATION</scope>
    <source>
        <strain evidence="11">Boxer</strain>
    </source>
</reference>
<comment type="similarity">
    <text evidence="3">Belongs to the HUS1 family.</text>
</comment>
<dbReference type="Reactome" id="R-CFA-69473">
    <property type="pathway name" value="G2/M DNA damage checkpoint"/>
</dbReference>
<evidence type="ECO:0000313" key="12">
    <source>
        <dbReference type="Proteomes" id="UP000805418"/>
    </source>
</evidence>
<dbReference type="Reactome" id="R-CFA-6804756">
    <property type="pathway name" value="Regulation of TP53 Activity through Phosphorylation"/>
</dbReference>
<dbReference type="InterPro" id="IPR046938">
    <property type="entry name" value="DNA_clamp_sf"/>
</dbReference>
<feature type="region of interest" description="Disordered" evidence="10">
    <location>
        <begin position="304"/>
        <end position="333"/>
    </location>
</feature>
<dbReference type="AlphaFoldDB" id="A0A8I3PMT2"/>
<dbReference type="Reactome" id="R-CFA-176187">
    <property type="pathway name" value="Activation of ATR in response to replication stress"/>
</dbReference>
<dbReference type="Pfam" id="PF04005">
    <property type="entry name" value="Hus1"/>
    <property type="match status" value="1"/>
</dbReference>
<dbReference type="GO" id="GO:0044778">
    <property type="term" value="P:meiotic DNA integrity checkpoint signaling"/>
    <property type="evidence" value="ECO:0000318"/>
    <property type="project" value="GO_Central"/>
</dbReference>
<evidence type="ECO:0000256" key="6">
    <source>
        <dbReference type="ARBA" id="ARBA00023242"/>
    </source>
</evidence>
<dbReference type="SUPFAM" id="SSF55979">
    <property type="entry name" value="DNA clamp"/>
    <property type="match status" value="1"/>
</dbReference>
<evidence type="ECO:0000313" key="11">
    <source>
        <dbReference type="Ensembl" id="ENSCAFP00845036065.1"/>
    </source>
</evidence>
<dbReference type="GO" id="GO:0005829">
    <property type="term" value="C:cytosol"/>
    <property type="evidence" value="ECO:0007669"/>
    <property type="project" value="UniProtKB-SubCell"/>
</dbReference>
<evidence type="ECO:0000256" key="5">
    <source>
        <dbReference type="ARBA" id="ARBA00022763"/>
    </source>
</evidence>
<protein>
    <recommendedName>
        <fullName evidence="9">Checkpoint protein HUS1</fullName>
    </recommendedName>
</protein>
<sequence length="636" mass="68536">MKFRAKIVDAACLNHFTRVSAMIAKLAKTCTLRISPEKLNFVLSDRVASAGVSMWCELEQENFFSEFQMEGISAENNAIYLDLTAENLSRALKTAQNARALKIKLTNKHFPCLTVSIELLSVSSSSRVVTHDIPVKVIPRKLWKDLQEPTIPDSDVSIYLPALKTMKSIVEKMKNISNHLIMEANLSGELNLKIETELVCVTTHFKDLGNPPPASEDASQERPPEQMAEVHIDIRKLLQFLAGQQVNPTRAVCKLHANPVPFTSPTKVSHPPGALTFGEEAQVLENPPPLASWDQDIVKATSRAPLSAASRRSQAASDPGDHTDRESWGPSVTITSFWNSSGPDPCRPRKCAVGPGSSVPCGLLQRSCPPAGPCRLRVRIPSCPSADDVASDVLPGTDVASTAASPGVPVRPAVSAPTSSPTAHPPTLPRSSLGHGGSASWPRPPTRCHPGAVSMHSPPDALDAADHGFPDTDAWAPLSLGFRVRASPKAALCLRVDFGDSSGVQVTIYNVSRGIAVTAYHQFRKEGVYVLKALIYNDLCGPGRELGPYYVEMGPATMSVFMNSSSIRRDELLVFAGSHADQKSTVVTHHFAAGPPCNVSFTCQSCVAGGQAWPSVTVQYRMQPVSVYTNGNHVCH</sequence>
<evidence type="ECO:0000256" key="4">
    <source>
        <dbReference type="ARBA" id="ARBA00022490"/>
    </source>
</evidence>